<keyword evidence="9" id="KW-0547">Nucleotide-binding</keyword>
<evidence type="ECO:0000256" key="14">
    <source>
        <dbReference type="ARBA" id="ARBA00047700"/>
    </source>
</evidence>
<dbReference type="SUPFAM" id="SSF52009">
    <property type="entry name" value="Phosphohistidine domain"/>
    <property type="match status" value="1"/>
</dbReference>
<dbReference type="InterPro" id="IPR008279">
    <property type="entry name" value="PEP-util_enz_mobile_dom"/>
</dbReference>
<dbReference type="Proteomes" id="UP001320148">
    <property type="component" value="Chromosome"/>
</dbReference>
<dbReference type="RefSeq" id="WP_236892727.1">
    <property type="nucleotide sequence ID" value="NZ_AP024488.1"/>
</dbReference>
<keyword evidence="11" id="KW-0067">ATP-binding</keyword>
<dbReference type="InterPro" id="IPR036637">
    <property type="entry name" value="Phosphohistidine_dom_sf"/>
</dbReference>
<reference evidence="17 18" key="1">
    <citation type="submission" date="2021-02" db="EMBL/GenBank/DDBJ databases">
        <title>Complete genome of Desulfoluna sp. strain ASN36.</title>
        <authorList>
            <person name="Takahashi A."/>
            <person name="Kojima H."/>
            <person name="Fukui M."/>
        </authorList>
    </citation>
    <scope>NUCLEOTIDE SEQUENCE [LARGE SCALE GENOMIC DNA]</scope>
    <source>
        <strain evidence="17 18">ASN36</strain>
    </source>
</reference>
<keyword evidence="18" id="KW-1185">Reference proteome</keyword>
<evidence type="ECO:0000256" key="2">
    <source>
        <dbReference type="ARBA" id="ARBA00002988"/>
    </source>
</evidence>
<evidence type="ECO:0000256" key="11">
    <source>
        <dbReference type="ARBA" id="ARBA00022840"/>
    </source>
</evidence>
<dbReference type="Gene3D" id="3.50.30.10">
    <property type="entry name" value="Phosphohistidine domain"/>
    <property type="match status" value="1"/>
</dbReference>
<evidence type="ECO:0000313" key="17">
    <source>
        <dbReference type="EMBL" id="BCS96411.1"/>
    </source>
</evidence>
<evidence type="ECO:0000256" key="9">
    <source>
        <dbReference type="ARBA" id="ARBA00022741"/>
    </source>
</evidence>
<proteinExistence type="inferred from homology"/>
<evidence type="ECO:0000259" key="15">
    <source>
        <dbReference type="Pfam" id="PF00391"/>
    </source>
</evidence>
<evidence type="ECO:0000256" key="6">
    <source>
        <dbReference type="ARBA" id="ARBA00021623"/>
    </source>
</evidence>
<evidence type="ECO:0000256" key="8">
    <source>
        <dbReference type="ARBA" id="ARBA00022723"/>
    </source>
</evidence>
<evidence type="ECO:0000256" key="1">
    <source>
        <dbReference type="ARBA" id="ARBA00001946"/>
    </source>
</evidence>
<feature type="domain" description="PEP-utilising enzyme mobile" evidence="15">
    <location>
        <begin position="647"/>
        <end position="716"/>
    </location>
</feature>
<dbReference type="PANTHER" id="PTHR43030:SF1">
    <property type="entry name" value="PHOSPHOENOLPYRUVATE SYNTHASE"/>
    <property type="match status" value="1"/>
</dbReference>
<dbReference type="SUPFAM" id="SSF56059">
    <property type="entry name" value="Glutathione synthetase ATP-binding domain-like"/>
    <property type="match status" value="1"/>
</dbReference>
<evidence type="ECO:0000256" key="7">
    <source>
        <dbReference type="ARBA" id="ARBA00022679"/>
    </source>
</evidence>
<keyword evidence="12" id="KW-0460">Magnesium</keyword>
<evidence type="ECO:0000256" key="10">
    <source>
        <dbReference type="ARBA" id="ARBA00022777"/>
    </source>
</evidence>
<dbReference type="InterPro" id="IPR006319">
    <property type="entry name" value="PEP_synth"/>
</dbReference>
<evidence type="ECO:0000256" key="12">
    <source>
        <dbReference type="ARBA" id="ARBA00022842"/>
    </source>
</evidence>
<dbReference type="InterPro" id="IPR002192">
    <property type="entry name" value="PPDK_AMP/ATP-bd"/>
</dbReference>
<evidence type="ECO:0000256" key="5">
    <source>
        <dbReference type="ARBA" id="ARBA00011996"/>
    </source>
</evidence>
<dbReference type="EMBL" id="AP024488">
    <property type="protein sequence ID" value="BCS96411.1"/>
    <property type="molecule type" value="Genomic_DNA"/>
</dbReference>
<comment type="similarity">
    <text evidence="4">Belongs to the PEP-utilizing enzyme family.</text>
</comment>
<keyword evidence="8" id="KW-0479">Metal-binding</keyword>
<gene>
    <name evidence="17" type="ORF">DSLASN_20430</name>
</gene>
<name>A0ABN6F4J8_9BACT</name>
<keyword evidence="7" id="KW-0808">Transferase</keyword>
<evidence type="ECO:0000256" key="13">
    <source>
        <dbReference type="ARBA" id="ARBA00033470"/>
    </source>
</evidence>
<dbReference type="EC" id="2.7.9.2" evidence="5"/>
<accession>A0ABN6F4J8</accession>
<sequence>MKLVVPLSEIREEPVAWVGGKASALARMKQHGVLVPDAVCVTTEAYRLFVGEAGLTERILMELSRKPFAQMRWEEVWDAALRIRNLFLTTPWPPLLYGALAAGLDGFLDDRPLVVRSSCPREDSAESSFAGLHESYVNVRGLEATLEHIKLVWASLWSDGALLYRRELGGDVHLSSMAVLVQHLVTGEASGVVFSQSPHEASEGVVEAVYGLNQGLVDGTIEPDHWRLDRETGAVLEHREPLRNSYLGPDGMGTRTFALPEAKAHTPPLTPEGVTHVFELACHLERLFGSAQDLEWTLAKGKIHALQSRPITTLDSSDTTGRNAWYQSLHRSYENLTELRGRIENHLLPEMMRAVETMAGVPLHTLSDSDLAGEIGKRLEINERWVLVYWSEFIPYAHGIRLFGQVYNDAVKPEDPFEFTTLLTHTPLVGMERNRHLDELADLFRAHGDWQDGEGLGGRTLPTELEEALMVFIDTYGALPWVEGRGSRPQQTKEALVTLLLEMARHPAAAESIPEEAPRLEERFLGCFADEDQAYAQGVLSLGRSSYRLRDDDNIYMGQLEAQLLSAVDEGRKRLDDGLKGPGAEQLRNEIERFGIRTTIKSASSDTAVEAPVVKARQIMGQPAGQGVAQGKARVIRTPEDLAALKYGEILVCDVVEPNMTYVVPLTAGIVERRGGMLIHGAIIAREYGLPCVTGVPDATLRIETGDRITVDGYLGIVTIGEAGDVFKQA</sequence>
<comment type="pathway">
    <text evidence="3">Carbohydrate biosynthesis; gluconeogenesis.</text>
</comment>
<feature type="domain" description="Pyruvate phosphate dikinase AMP/ATP-binding" evidence="16">
    <location>
        <begin position="17"/>
        <end position="318"/>
    </location>
</feature>
<comment type="catalytic activity">
    <reaction evidence="14">
        <text>pyruvate + ATP + H2O = phosphoenolpyruvate + AMP + phosphate + 2 H(+)</text>
        <dbReference type="Rhea" id="RHEA:11364"/>
        <dbReference type="ChEBI" id="CHEBI:15361"/>
        <dbReference type="ChEBI" id="CHEBI:15377"/>
        <dbReference type="ChEBI" id="CHEBI:15378"/>
        <dbReference type="ChEBI" id="CHEBI:30616"/>
        <dbReference type="ChEBI" id="CHEBI:43474"/>
        <dbReference type="ChEBI" id="CHEBI:58702"/>
        <dbReference type="ChEBI" id="CHEBI:456215"/>
        <dbReference type="EC" id="2.7.9.2"/>
    </reaction>
</comment>
<protein>
    <recommendedName>
        <fullName evidence="6">Phosphoenolpyruvate synthase</fullName>
        <ecNumber evidence="5">2.7.9.2</ecNumber>
    </recommendedName>
    <alternativeName>
        <fullName evidence="13">Pyruvate, water dikinase</fullName>
    </alternativeName>
</protein>
<evidence type="ECO:0000256" key="3">
    <source>
        <dbReference type="ARBA" id="ARBA00004742"/>
    </source>
</evidence>
<evidence type="ECO:0000259" key="16">
    <source>
        <dbReference type="Pfam" id="PF01326"/>
    </source>
</evidence>
<dbReference type="Pfam" id="PF00391">
    <property type="entry name" value="PEP-utilizers"/>
    <property type="match status" value="1"/>
</dbReference>
<evidence type="ECO:0000313" key="18">
    <source>
        <dbReference type="Proteomes" id="UP001320148"/>
    </source>
</evidence>
<dbReference type="Pfam" id="PF01326">
    <property type="entry name" value="PPDK_N"/>
    <property type="match status" value="1"/>
</dbReference>
<dbReference type="Gene3D" id="3.30.470.20">
    <property type="entry name" value="ATP-grasp fold, B domain"/>
    <property type="match status" value="1"/>
</dbReference>
<evidence type="ECO:0000256" key="4">
    <source>
        <dbReference type="ARBA" id="ARBA00007837"/>
    </source>
</evidence>
<dbReference type="Gene3D" id="3.30.1490.20">
    <property type="entry name" value="ATP-grasp fold, A domain"/>
    <property type="match status" value="1"/>
</dbReference>
<dbReference type="PANTHER" id="PTHR43030">
    <property type="entry name" value="PHOSPHOENOLPYRUVATE SYNTHASE"/>
    <property type="match status" value="1"/>
</dbReference>
<keyword evidence="10" id="KW-0418">Kinase</keyword>
<comment type="function">
    <text evidence="2">Catalyzes the phosphorylation of pyruvate to phosphoenolpyruvate.</text>
</comment>
<dbReference type="InterPro" id="IPR013815">
    <property type="entry name" value="ATP_grasp_subdomain_1"/>
</dbReference>
<organism evidence="17 18">
    <name type="scientific">Desulfoluna limicola</name>
    <dbReference type="NCBI Taxonomy" id="2810562"/>
    <lineage>
        <taxon>Bacteria</taxon>
        <taxon>Pseudomonadati</taxon>
        <taxon>Thermodesulfobacteriota</taxon>
        <taxon>Desulfobacteria</taxon>
        <taxon>Desulfobacterales</taxon>
        <taxon>Desulfolunaceae</taxon>
        <taxon>Desulfoluna</taxon>
    </lineage>
</organism>
<comment type="cofactor">
    <cofactor evidence="1">
        <name>Mg(2+)</name>
        <dbReference type="ChEBI" id="CHEBI:18420"/>
    </cofactor>
</comment>